<dbReference type="PANTHER" id="PTHR43235:SF1">
    <property type="entry name" value="GLUTAMINE AMIDOTRANSFERASE PB2B2.05-RELATED"/>
    <property type="match status" value="1"/>
</dbReference>
<dbReference type="Gene3D" id="3.40.50.880">
    <property type="match status" value="1"/>
</dbReference>
<dbReference type="AlphaFoldDB" id="A0A2N9L334"/>
<dbReference type="InterPro" id="IPR029062">
    <property type="entry name" value="Class_I_gatase-like"/>
</dbReference>
<dbReference type="InterPro" id="IPR011697">
    <property type="entry name" value="Peptidase_C26"/>
</dbReference>
<dbReference type="GO" id="GO:0006598">
    <property type="term" value="P:polyamine catabolic process"/>
    <property type="evidence" value="ECO:0007669"/>
    <property type="project" value="TreeGrafter"/>
</dbReference>
<dbReference type="GO" id="GO:0033969">
    <property type="term" value="F:gamma-glutamyl-gamma-aminobutyrate hydrolase activity"/>
    <property type="evidence" value="ECO:0007669"/>
    <property type="project" value="TreeGrafter"/>
</dbReference>
<dbReference type="GO" id="GO:0016740">
    <property type="term" value="F:transferase activity"/>
    <property type="evidence" value="ECO:0007669"/>
    <property type="project" value="UniProtKB-KW"/>
</dbReference>
<protein>
    <submittedName>
        <fullName evidence="1">Class-I glutamine amidotransferase family protein</fullName>
    </submittedName>
</protein>
<dbReference type="InterPro" id="IPR044668">
    <property type="entry name" value="PuuD-like"/>
</dbReference>
<keyword evidence="1" id="KW-0808">Transferase</keyword>
<accession>A0A2N9L334</accession>
<dbReference type="PANTHER" id="PTHR43235">
    <property type="entry name" value="GLUTAMINE AMIDOTRANSFERASE PB2B2.05-RELATED"/>
    <property type="match status" value="1"/>
</dbReference>
<organism evidence="1 2">
    <name type="scientific">Candidatus Sulfuritelmatomonas gaucii</name>
    <dbReference type="NCBI Taxonomy" id="2043161"/>
    <lineage>
        <taxon>Bacteria</taxon>
        <taxon>Pseudomonadati</taxon>
        <taxon>Acidobacteriota</taxon>
        <taxon>Terriglobia</taxon>
        <taxon>Terriglobales</taxon>
        <taxon>Acidobacteriaceae</taxon>
        <taxon>Candidatus Sulfuritelmatomonas</taxon>
    </lineage>
</organism>
<gene>
    <name evidence="1" type="ORF">SBA5_110058</name>
</gene>
<dbReference type="SUPFAM" id="SSF52317">
    <property type="entry name" value="Class I glutamine amidotransferase-like"/>
    <property type="match status" value="1"/>
</dbReference>
<proteinExistence type="predicted"/>
<dbReference type="Pfam" id="PF07722">
    <property type="entry name" value="Peptidase_C26"/>
    <property type="match status" value="1"/>
</dbReference>
<dbReference type="EMBL" id="OKRB01000013">
    <property type="protein sequence ID" value="SPE17698.1"/>
    <property type="molecule type" value="Genomic_DNA"/>
</dbReference>
<name>A0A2N9L334_9BACT</name>
<dbReference type="Proteomes" id="UP000239735">
    <property type="component" value="Unassembled WGS sequence"/>
</dbReference>
<evidence type="ECO:0000313" key="2">
    <source>
        <dbReference type="Proteomes" id="UP000239735"/>
    </source>
</evidence>
<reference evidence="2" key="1">
    <citation type="submission" date="2018-02" db="EMBL/GenBank/DDBJ databases">
        <authorList>
            <person name="Hausmann B."/>
        </authorList>
    </citation>
    <scope>NUCLEOTIDE SEQUENCE [LARGE SCALE GENOMIC DNA]</scope>
    <source>
        <strain evidence="2">Peat soil MAG SbA5</strain>
    </source>
</reference>
<dbReference type="PROSITE" id="PS51273">
    <property type="entry name" value="GATASE_TYPE_1"/>
    <property type="match status" value="1"/>
</dbReference>
<keyword evidence="1" id="KW-0315">Glutamine amidotransferase</keyword>
<evidence type="ECO:0000313" key="1">
    <source>
        <dbReference type="EMBL" id="SPE17698.1"/>
    </source>
</evidence>
<dbReference type="GO" id="GO:0005829">
    <property type="term" value="C:cytosol"/>
    <property type="evidence" value="ECO:0007669"/>
    <property type="project" value="TreeGrafter"/>
</dbReference>
<sequence length="260" mass="28104">MSMVHELYTGFMGVRIAIPEPTSSNPEYNQRALPQYVDALKAAGAEPVVVSLHESQERVAKLLASVQGVLLPGSPHDVDPQRYGEARAAECADDDPARTAADELLLQDAFNLRKPILAICHGTQALNVWRNGSLIQDLKTAVNHRPGREVVEAHPVRIAEGSRLTRILSTAGEEEIEVNSSHHQAIRTPGDQLRVAAISPGDGVIEAVELDAPEHFVVGVQWHPERTYTQKSSSRAIFSAFVGAAAAWVPPRVSQPGNGN</sequence>
<dbReference type="CDD" id="cd01745">
    <property type="entry name" value="GATase1_2"/>
    <property type="match status" value="1"/>
</dbReference>